<name>A0A2G9ZA06_9BACT</name>
<dbReference type="EMBL" id="PCRZ01000020">
    <property type="protein sequence ID" value="PIP29995.1"/>
    <property type="molecule type" value="Genomic_DNA"/>
</dbReference>
<evidence type="ECO:0000313" key="1">
    <source>
        <dbReference type="EMBL" id="PIP29995.1"/>
    </source>
</evidence>
<evidence type="ECO:0000313" key="2">
    <source>
        <dbReference type="Proteomes" id="UP000228812"/>
    </source>
</evidence>
<proteinExistence type="predicted"/>
<dbReference type="AlphaFoldDB" id="A0A2G9ZA06"/>
<protein>
    <submittedName>
        <fullName evidence="1">Uncharacterized protein</fullName>
    </submittedName>
</protein>
<comment type="caution">
    <text evidence="1">The sequence shown here is derived from an EMBL/GenBank/DDBJ whole genome shotgun (WGS) entry which is preliminary data.</text>
</comment>
<sequence>MFKELFPSKADGSFDTIHKLTAILNADSRHIGEEALIEALCEGYCFYEESGASEGELRRIKDHIEEHFGVPINWDDVPTVHSLLHNGYSVSSIAARLRAAQKEPLPI</sequence>
<reference evidence="1 2" key="1">
    <citation type="submission" date="2017-09" db="EMBL/GenBank/DDBJ databases">
        <title>Depth-based differentiation of microbial function through sediment-hosted aquifers and enrichment of novel symbionts in the deep terrestrial subsurface.</title>
        <authorList>
            <person name="Probst A.J."/>
            <person name="Ladd B."/>
            <person name="Jarett J.K."/>
            <person name="Geller-Mcgrath D.E."/>
            <person name="Sieber C.M."/>
            <person name="Emerson J.B."/>
            <person name="Anantharaman K."/>
            <person name="Thomas B.C."/>
            <person name="Malmstrom R."/>
            <person name="Stieglmeier M."/>
            <person name="Klingl A."/>
            <person name="Woyke T."/>
            <person name="Ryan C.M."/>
            <person name="Banfield J.F."/>
        </authorList>
    </citation>
    <scope>NUCLEOTIDE SEQUENCE [LARGE SCALE GENOMIC DNA]</scope>
    <source>
        <strain evidence="1">CG23_combo_of_CG06-09_8_20_14_all_54_14</strain>
    </source>
</reference>
<organism evidence="1 2">
    <name type="scientific">Candidatus Jorgensenbacteria bacterium CG23_combo_of_CG06-09_8_20_14_all_54_14</name>
    <dbReference type="NCBI Taxonomy" id="1974595"/>
    <lineage>
        <taxon>Bacteria</taxon>
        <taxon>Candidatus Joergenseniibacteriota</taxon>
    </lineage>
</organism>
<gene>
    <name evidence="1" type="ORF">COX26_01170</name>
</gene>
<dbReference type="Proteomes" id="UP000228812">
    <property type="component" value="Unassembled WGS sequence"/>
</dbReference>
<accession>A0A2G9ZA06</accession>